<dbReference type="GO" id="GO:0043953">
    <property type="term" value="P:protein transport by the Tat complex"/>
    <property type="evidence" value="ECO:0007669"/>
    <property type="project" value="UniProtKB-UniRule"/>
</dbReference>
<reference evidence="7" key="1">
    <citation type="submission" date="2012-03" db="EMBL/GenBank/DDBJ databases">
        <title>Complete sequence of chromosome of Deinococcus peraridilitoris DSM 19664.</title>
        <authorList>
            <person name="Lucas S."/>
            <person name="Copeland A."/>
            <person name="Lapidus A."/>
            <person name="Glavina del Rio T."/>
            <person name="Dalin E."/>
            <person name="Tice H."/>
            <person name="Bruce D."/>
            <person name="Goodwin L."/>
            <person name="Pitluck S."/>
            <person name="Peters L."/>
            <person name="Mikhailova N."/>
            <person name="Lu M."/>
            <person name="Kyrpides N."/>
            <person name="Mavromatis K."/>
            <person name="Ivanova N."/>
            <person name="Brettin T."/>
            <person name="Detter J.C."/>
            <person name="Han C."/>
            <person name="Larimer F."/>
            <person name="Land M."/>
            <person name="Hauser L."/>
            <person name="Markowitz V."/>
            <person name="Cheng J.-F."/>
            <person name="Hugenholtz P."/>
            <person name="Woyke T."/>
            <person name="Wu D."/>
            <person name="Pukall R."/>
            <person name="Steenblock K."/>
            <person name="Brambilla E."/>
            <person name="Klenk H.-P."/>
            <person name="Eisen J.A."/>
        </authorList>
    </citation>
    <scope>NUCLEOTIDE SEQUENCE [LARGE SCALE GENOMIC DNA]</scope>
    <source>
        <strain evidence="7">DSM 19664 / LMG 22246 / CIP 109416 / KR-200</strain>
    </source>
</reference>
<dbReference type="KEGG" id="dpd:Deipe_0561"/>
<evidence type="ECO:0000256" key="1">
    <source>
        <dbReference type="ARBA" id="ARBA00004141"/>
    </source>
</evidence>
<evidence type="ECO:0000256" key="5">
    <source>
        <dbReference type="HAMAP-Rule" id="MF_00902"/>
    </source>
</evidence>
<keyword evidence="5" id="KW-0653">Protein transport</keyword>
<dbReference type="GO" id="GO:0065002">
    <property type="term" value="P:intracellular protein transmembrane transport"/>
    <property type="evidence" value="ECO:0007669"/>
    <property type="project" value="TreeGrafter"/>
</dbReference>
<comment type="subcellular location">
    <subcellularLocation>
        <location evidence="5">Cell membrane</location>
        <topology evidence="5">Multi-pass membrane protein</topology>
    </subcellularLocation>
    <subcellularLocation>
        <location evidence="1">Membrane</location>
        <topology evidence="1">Multi-pass membrane protein</topology>
    </subcellularLocation>
</comment>
<dbReference type="NCBIfam" id="TIGR00945">
    <property type="entry name" value="tatC"/>
    <property type="match status" value="1"/>
</dbReference>
<dbReference type="PANTHER" id="PTHR30371:SF0">
    <property type="entry name" value="SEC-INDEPENDENT PROTEIN TRANSLOCASE PROTEIN TATC, CHLOROPLASTIC-RELATED"/>
    <property type="match status" value="1"/>
</dbReference>
<dbReference type="Pfam" id="PF00902">
    <property type="entry name" value="TatC"/>
    <property type="match status" value="1"/>
</dbReference>
<dbReference type="PRINTS" id="PR01840">
    <property type="entry name" value="TATCFAMILY"/>
</dbReference>
<dbReference type="OrthoDB" id="9777044at2"/>
<dbReference type="AlphaFoldDB" id="K9ZX70"/>
<dbReference type="HAMAP" id="MF_00902">
    <property type="entry name" value="TatC"/>
    <property type="match status" value="1"/>
</dbReference>
<dbReference type="Proteomes" id="UP000010467">
    <property type="component" value="Chromosome"/>
</dbReference>
<comment type="similarity">
    <text evidence="5">Belongs to the TatC family.</text>
</comment>
<sequence>MGKLVTNHAEAPLLDHLEDLRKRLIIAVLFWLAGTSFAWFYRTELLEWLKRPLTFSELYNAGKLQLVSQQLTDQLIMSFLIAMWGGLALTLPFILHQVWLFVAPGLYAHERRWAAPFVLGAGFSFIIGAAFCYFVILPQMVPFLVDFLGGAVNGVYPIATYISQVVTFLVAFGIIFELPILSFVLTKIGIVNAGMMGRVRRPAGIVILIVAAVITPTTDPINLMLVAVPIYVLYELGIIVSRLAAPRGRAALAQE</sequence>
<evidence type="ECO:0000256" key="3">
    <source>
        <dbReference type="ARBA" id="ARBA00022989"/>
    </source>
</evidence>
<keyword evidence="5" id="KW-1003">Cell membrane</keyword>
<evidence type="ECO:0000256" key="2">
    <source>
        <dbReference type="ARBA" id="ARBA00022692"/>
    </source>
</evidence>
<feature type="transmembrane region" description="Helical" evidence="5">
    <location>
        <begin position="202"/>
        <end position="218"/>
    </location>
</feature>
<proteinExistence type="inferred from homology"/>
<dbReference type="PATRIC" id="fig|937777.3.peg.564"/>
<gene>
    <name evidence="5" type="primary">tatC</name>
    <name evidence="6" type="ordered locus">Deipe_0561</name>
</gene>
<feature type="transmembrane region" description="Helical" evidence="5">
    <location>
        <begin position="224"/>
        <end position="245"/>
    </location>
</feature>
<dbReference type="eggNOG" id="COG0805">
    <property type="taxonomic scope" value="Bacteria"/>
</dbReference>
<dbReference type="HOGENOM" id="CLU_031942_3_0_0"/>
<protein>
    <recommendedName>
        <fullName evidence="5">Sec-independent protein translocase protein TatC</fullName>
    </recommendedName>
</protein>
<keyword evidence="4 5" id="KW-0472">Membrane</keyword>
<dbReference type="GO" id="GO:0009977">
    <property type="term" value="F:proton motive force dependent protein transmembrane transporter activity"/>
    <property type="evidence" value="ECO:0007669"/>
    <property type="project" value="TreeGrafter"/>
</dbReference>
<dbReference type="STRING" id="937777.Deipe_0561"/>
<organism evidence="6 7">
    <name type="scientific">Deinococcus peraridilitoris (strain DSM 19664 / LMG 22246 / CIP 109416 / KR-200)</name>
    <dbReference type="NCBI Taxonomy" id="937777"/>
    <lineage>
        <taxon>Bacteria</taxon>
        <taxon>Thermotogati</taxon>
        <taxon>Deinococcota</taxon>
        <taxon>Deinococci</taxon>
        <taxon>Deinococcales</taxon>
        <taxon>Deinococcaceae</taxon>
        <taxon>Deinococcus</taxon>
    </lineage>
</organism>
<keyword evidence="5" id="KW-0813">Transport</keyword>
<feature type="transmembrane region" description="Helical" evidence="5">
    <location>
        <begin position="24"/>
        <end position="41"/>
    </location>
</feature>
<keyword evidence="3 5" id="KW-1133">Transmembrane helix</keyword>
<accession>K9ZX70</accession>
<dbReference type="InterPro" id="IPR002033">
    <property type="entry name" value="TatC"/>
</dbReference>
<comment type="subunit">
    <text evidence="5">Forms a complex with TatA.</text>
</comment>
<keyword evidence="2 5" id="KW-0812">Transmembrane</keyword>
<keyword evidence="5" id="KW-0811">Translocation</keyword>
<evidence type="ECO:0000256" key="4">
    <source>
        <dbReference type="ARBA" id="ARBA00023136"/>
    </source>
</evidence>
<name>K9ZX70_DEIPD</name>
<feature type="transmembrane region" description="Helical" evidence="5">
    <location>
        <begin position="75"/>
        <end position="95"/>
    </location>
</feature>
<feature type="transmembrane region" description="Helical" evidence="5">
    <location>
        <begin position="115"/>
        <end position="136"/>
    </location>
</feature>
<feature type="transmembrane region" description="Helical" evidence="5">
    <location>
        <begin position="168"/>
        <end position="190"/>
    </location>
</feature>
<evidence type="ECO:0000313" key="6">
    <source>
        <dbReference type="EMBL" id="AFZ66156.1"/>
    </source>
</evidence>
<dbReference type="RefSeq" id="WP_015234466.1">
    <property type="nucleotide sequence ID" value="NC_019793.1"/>
</dbReference>
<keyword evidence="7" id="KW-1185">Reference proteome</keyword>
<comment type="function">
    <text evidence="5">Part of the twin-arginine translocation (Tat) system that transports large folded proteins containing a characteristic twin-arginine motif in their signal peptide across membranes.</text>
</comment>
<dbReference type="GO" id="GO:0033281">
    <property type="term" value="C:TAT protein transport complex"/>
    <property type="evidence" value="ECO:0007669"/>
    <property type="project" value="UniProtKB-UniRule"/>
</dbReference>
<dbReference type="EMBL" id="CP003382">
    <property type="protein sequence ID" value="AFZ66156.1"/>
    <property type="molecule type" value="Genomic_DNA"/>
</dbReference>
<evidence type="ECO:0000313" key="7">
    <source>
        <dbReference type="Proteomes" id="UP000010467"/>
    </source>
</evidence>
<dbReference type="PANTHER" id="PTHR30371">
    <property type="entry name" value="SEC-INDEPENDENT PROTEIN TRANSLOCASE PROTEIN TATC"/>
    <property type="match status" value="1"/>
</dbReference>